<gene>
    <name evidence="4" type="ORF">CF651_25355</name>
</gene>
<reference evidence="4 5" key="1">
    <citation type="submission" date="2017-07" db="EMBL/GenBank/DDBJ databases">
        <title>Genome sequencing and assembly of Paenibacillus rigui.</title>
        <authorList>
            <person name="Mayilraj S."/>
        </authorList>
    </citation>
    <scope>NUCLEOTIDE SEQUENCE [LARGE SCALE GENOMIC DNA]</scope>
    <source>
        <strain evidence="4 5">JCM 16352</strain>
    </source>
</reference>
<dbReference type="Proteomes" id="UP000215509">
    <property type="component" value="Unassembled WGS sequence"/>
</dbReference>
<evidence type="ECO:0000259" key="3">
    <source>
        <dbReference type="Pfam" id="PF22819"/>
    </source>
</evidence>
<evidence type="ECO:0000256" key="2">
    <source>
        <dbReference type="SAM" id="Phobius"/>
    </source>
</evidence>
<comment type="caution">
    <text evidence="4">The sequence shown here is derived from an EMBL/GenBank/DDBJ whole genome shotgun (WGS) entry which is preliminary data.</text>
</comment>
<evidence type="ECO:0000313" key="5">
    <source>
        <dbReference type="Proteomes" id="UP000215509"/>
    </source>
</evidence>
<feature type="domain" description="TcaA protein NTF2-like" evidence="3">
    <location>
        <begin position="340"/>
        <end position="453"/>
    </location>
</feature>
<sequence length="464" mass="53122">MSEMELKNQTNETTVKVVTDVSQTEKKTKMKRILILSSLLILLAVGGVTTYAITKNYKYSSLVQNYNKDFEAIEAASSTFKKQVDAPPADKKTLQDVVTFYRELKSKNNFETQVNELNNNIKYASLKAEKKDYNGLGVEKTIAEYNELMKDIDKLQSVMQRSENLDKEIKSLGPSDLENYEYYDKFQDLIRKNSTLKDEVLGVVLSTKLKDAQSTFVDALSYRGKFLSELRDYYNAANSYKNAVEQYDSYIGKIKDFKQQAQKTSSYYSQSTLIKNAYAEADKAEKQIKWMDDKSAEQKSRKSNANSMLAKYNEVMGIQSAEAANPLNIQERSPRPFVGEEKVKIFVEDYLIKGIKALDTNDFSYVESYIDTKGKKYKEQLEYMDYLKNKGIKESLLAVEAKSAEKLDDSSFKVTTFEQYDIFYGDGSRKIKSFTSKYKIVKSGNNGFLVNELLETKETDSIDK</sequence>
<dbReference type="AlphaFoldDB" id="A0A229UJP1"/>
<keyword evidence="5" id="KW-1185">Reference proteome</keyword>
<feature type="coiled-coil region" evidence="1">
    <location>
        <begin position="107"/>
        <end position="165"/>
    </location>
</feature>
<accession>A0A229UJP1</accession>
<dbReference type="Pfam" id="PF22819">
    <property type="entry name" value="TcaA_5th"/>
    <property type="match status" value="1"/>
</dbReference>
<keyword evidence="2" id="KW-0812">Transmembrane</keyword>
<evidence type="ECO:0000313" key="4">
    <source>
        <dbReference type="EMBL" id="OXM83524.1"/>
    </source>
</evidence>
<dbReference type="InterPro" id="IPR054528">
    <property type="entry name" value="TcaA_5th"/>
</dbReference>
<keyword evidence="2" id="KW-1133">Transmembrane helix</keyword>
<name>A0A229UJP1_9BACL</name>
<dbReference type="RefSeq" id="WP_094017666.1">
    <property type="nucleotide sequence ID" value="NZ_NMQW01000045.1"/>
</dbReference>
<dbReference type="OrthoDB" id="1682769at2"/>
<organism evidence="4 5">
    <name type="scientific">Paenibacillus rigui</name>
    <dbReference type="NCBI Taxonomy" id="554312"/>
    <lineage>
        <taxon>Bacteria</taxon>
        <taxon>Bacillati</taxon>
        <taxon>Bacillota</taxon>
        <taxon>Bacilli</taxon>
        <taxon>Bacillales</taxon>
        <taxon>Paenibacillaceae</taxon>
        <taxon>Paenibacillus</taxon>
    </lineage>
</organism>
<keyword evidence="1" id="KW-0175">Coiled coil</keyword>
<keyword evidence="2" id="KW-0472">Membrane</keyword>
<protein>
    <recommendedName>
        <fullName evidence="3">TcaA protein NTF2-like domain-containing protein</fullName>
    </recommendedName>
</protein>
<proteinExistence type="predicted"/>
<dbReference type="EMBL" id="NMQW01000045">
    <property type="protein sequence ID" value="OXM83524.1"/>
    <property type="molecule type" value="Genomic_DNA"/>
</dbReference>
<feature type="transmembrane region" description="Helical" evidence="2">
    <location>
        <begin position="33"/>
        <end position="53"/>
    </location>
</feature>
<evidence type="ECO:0000256" key="1">
    <source>
        <dbReference type="SAM" id="Coils"/>
    </source>
</evidence>